<dbReference type="PANTHER" id="PTHR12616">
    <property type="entry name" value="VACUOLAR PROTEIN SORTING VPS41"/>
    <property type="match status" value="1"/>
</dbReference>
<dbReference type="OrthoDB" id="289913at2759"/>
<dbReference type="GO" id="GO:0034058">
    <property type="term" value="P:endosomal vesicle fusion"/>
    <property type="evidence" value="ECO:0007669"/>
    <property type="project" value="TreeGrafter"/>
</dbReference>
<dbReference type="InterPro" id="IPR059070">
    <property type="entry name" value="TPR_VPS8_2"/>
</dbReference>
<feature type="compositionally biased region" description="Gly residues" evidence="1">
    <location>
        <begin position="804"/>
        <end position="817"/>
    </location>
</feature>
<dbReference type="GO" id="GO:0005770">
    <property type="term" value="C:late endosome"/>
    <property type="evidence" value="ECO:0007669"/>
    <property type="project" value="TreeGrafter"/>
</dbReference>
<dbReference type="GeneID" id="25732822"/>
<reference evidence="3 4" key="1">
    <citation type="journal article" date="2013" name="BMC Genomics">
        <title>Reconstruction of the lipid metabolism for the microalga Monoraphidium neglectum from its genome sequence reveals characteristics suitable for biofuel production.</title>
        <authorList>
            <person name="Bogen C."/>
            <person name="Al-Dilaimi A."/>
            <person name="Albersmeier A."/>
            <person name="Wichmann J."/>
            <person name="Grundmann M."/>
            <person name="Rupp O."/>
            <person name="Lauersen K.J."/>
            <person name="Blifernez-Klassen O."/>
            <person name="Kalinowski J."/>
            <person name="Goesmann A."/>
            <person name="Mussgnug J.H."/>
            <person name="Kruse O."/>
        </authorList>
    </citation>
    <scope>NUCLEOTIDE SEQUENCE [LARGE SCALE GENOMIC DNA]</scope>
    <source>
        <strain evidence="3 4">SAG 48.87</strain>
    </source>
</reference>
<feature type="region of interest" description="Disordered" evidence="1">
    <location>
        <begin position="615"/>
        <end position="670"/>
    </location>
</feature>
<sequence>NAAVLDGVKSTLLGCLLFLDSGDLLAEWRRAAPGSAAAQAAELLVGPSRSPGSGSPPHSNASVAAAAAAAAALRDPHPALQLLLSLDAPAAVAVLAEATRGWDAVETDLRAAAGKPAEQLGRVRVATQVVVDAIVALLEAGSLQGSPDDGGDGGKGVGGSGAAVAMDFAARLAAAGRVTVSPAFAARLLRHLASSGAATGAGGAVEAEERFVAALQNVGVNAPGERFDQEKLDLQQSDAVLDAAERAGMLRAAATLHHLRGDYASALAAYLRRPAAAGLFDYASRWLSDSTLPPPARAAFTTALRGHAAALVAADAAAAAALLARWLPGEQLPMLRALGGAPCLQFAFLRAAFAEQERAALSALRGGAGSRADRDASGGGAGDLRRRQSQPGGAAGATGGSAQQLDAPEVVDLYVRLLCEFAPSEVLPFLQGGAQSYDVRAAIRHCAAAGVGDAEAYLHERLGDLASAMKLYLEAAAACSDAMERAVQGGGAPAAELPPSLAAALAAAAGGGGGLGPLGVSGGGGGAGSRGGGGDVDGEGGQPGEWAAALALVAWLQRELGLPGAGHLTSPAAAPNSVSAQLPPQQQQQQQQQAIALSPVTKPLQLIQQQQQQQQPALTAAQRRKAALPGRRAKQPANADARLAAQGTKPEAASPALTATDAEEEDPEAAAALAASHLIRGDLHLQWIAKLSPRARLHRSRSNGAAGPAGAAAAAEEGVPADVAAAWRAAAAAVNFCKRSSKDAAGRGPAAAGSTHTGGDAQARELGAAQAAWFAVLDAFVSRLRRLKLQRDGDRGCAAEGPDRGGGVGGGDAGGQGALPQGKSQQQQEQQQQRHHQQLRRQQQQQPRPQHHQGPAAWAAPDAELEWALSALQSALPAAAAAVPEDPAPAPPAPRRPLPDALRSAAAALARRALRDLYTALVDEVISAMADHVPLMDIVARVLERHGQESFGEFRPTLLGLFGACAYERAIMAAANSLVTKDAFRQ</sequence>
<feature type="region of interest" description="Disordered" evidence="1">
    <location>
        <begin position="368"/>
        <end position="401"/>
    </location>
</feature>
<dbReference type="GO" id="GO:0006623">
    <property type="term" value="P:protein targeting to vacuole"/>
    <property type="evidence" value="ECO:0007669"/>
    <property type="project" value="InterPro"/>
</dbReference>
<proteinExistence type="predicted"/>
<evidence type="ECO:0000313" key="3">
    <source>
        <dbReference type="EMBL" id="KIY92777.1"/>
    </source>
</evidence>
<feature type="compositionally biased region" description="Low complexity" evidence="1">
    <location>
        <begin position="818"/>
        <end position="831"/>
    </location>
</feature>
<evidence type="ECO:0000313" key="4">
    <source>
        <dbReference type="Proteomes" id="UP000054498"/>
    </source>
</evidence>
<feature type="compositionally biased region" description="Basic and acidic residues" evidence="1">
    <location>
        <begin position="791"/>
        <end position="803"/>
    </location>
</feature>
<feature type="compositionally biased region" description="Pro residues" evidence="1">
    <location>
        <begin position="886"/>
        <end position="896"/>
    </location>
</feature>
<feature type="region of interest" description="Disordered" evidence="1">
    <location>
        <begin position="566"/>
        <end position="594"/>
    </location>
</feature>
<dbReference type="RefSeq" id="XP_013891797.1">
    <property type="nucleotide sequence ID" value="XM_014036343.1"/>
</dbReference>
<name>A0A0D2IXX8_9CHLO</name>
<feature type="non-terminal residue" evidence="3">
    <location>
        <position position="1"/>
    </location>
</feature>
<evidence type="ECO:0000259" key="2">
    <source>
        <dbReference type="Pfam" id="PF25066"/>
    </source>
</evidence>
<gene>
    <name evidence="3" type="ORF">MNEG_15186</name>
</gene>
<dbReference type="EMBL" id="KK105325">
    <property type="protein sequence ID" value="KIY92777.1"/>
    <property type="molecule type" value="Genomic_DNA"/>
</dbReference>
<evidence type="ECO:0000256" key="1">
    <source>
        <dbReference type="SAM" id="MobiDB-lite"/>
    </source>
</evidence>
<accession>A0A0D2IXX8</accession>
<feature type="region of interest" description="Disordered" evidence="1">
    <location>
        <begin position="791"/>
        <end position="859"/>
    </location>
</feature>
<dbReference type="STRING" id="145388.A0A0D2IXX8"/>
<feature type="non-terminal residue" evidence="3">
    <location>
        <position position="986"/>
    </location>
</feature>
<dbReference type="KEGG" id="mng:MNEG_15186"/>
<dbReference type="AlphaFoldDB" id="A0A0D2IXX8"/>
<feature type="region of interest" description="Disordered" evidence="1">
    <location>
        <begin position="523"/>
        <end position="543"/>
    </location>
</feature>
<feature type="domain" description="VPS8-like TPR-like repeats" evidence="2">
    <location>
        <begin position="899"/>
        <end position="985"/>
    </location>
</feature>
<dbReference type="PANTHER" id="PTHR12616:SF8">
    <property type="entry name" value="VACUOLAR PROTEIN SORTING-ASSOCIATED PROTEIN 8 HOMOLOG"/>
    <property type="match status" value="1"/>
</dbReference>
<dbReference type="Pfam" id="PF25066">
    <property type="entry name" value="TPR_VPS8_2"/>
    <property type="match status" value="1"/>
</dbReference>
<dbReference type="InterPro" id="IPR045111">
    <property type="entry name" value="Vps41/Vps8"/>
</dbReference>
<protein>
    <recommendedName>
        <fullName evidence="2">VPS8-like TPR-like repeats domain-containing protein</fullName>
    </recommendedName>
</protein>
<keyword evidence="4" id="KW-1185">Reference proteome</keyword>
<organism evidence="3 4">
    <name type="scientific">Monoraphidium neglectum</name>
    <dbReference type="NCBI Taxonomy" id="145388"/>
    <lineage>
        <taxon>Eukaryota</taxon>
        <taxon>Viridiplantae</taxon>
        <taxon>Chlorophyta</taxon>
        <taxon>core chlorophytes</taxon>
        <taxon>Chlorophyceae</taxon>
        <taxon>CS clade</taxon>
        <taxon>Sphaeropleales</taxon>
        <taxon>Selenastraceae</taxon>
        <taxon>Monoraphidium</taxon>
    </lineage>
</organism>
<feature type="compositionally biased region" description="Basic residues" evidence="1">
    <location>
        <begin position="622"/>
        <end position="634"/>
    </location>
</feature>
<dbReference type="GO" id="GO:0030897">
    <property type="term" value="C:HOPS complex"/>
    <property type="evidence" value="ECO:0007669"/>
    <property type="project" value="TreeGrafter"/>
</dbReference>
<dbReference type="Proteomes" id="UP000054498">
    <property type="component" value="Unassembled WGS sequence"/>
</dbReference>
<feature type="region of interest" description="Disordered" evidence="1">
    <location>
        <begin position="880"/>
        <end position="899"/>
    </location>
</feature>